<dbReference type="EMBL" id="CP071090">
    <property type="protein sequence ID" value="QSQ20004.1"/>
    <property type="molecule type" value="Genomic_DNA"/>
</dbReference>
<keyword evidence="8" id="KW-1185">Reference proteome</keyword>
<dbReference type="Pfam" id="PF00015">
    <property type="entry name" value="MCPsignal"/>
    <property type="match status" value="1"/>
</dbReference>
<dbReference type="SMART" id="SM00283">
    <property type="entry name" value="MA"/>
    <property type="match status" value="1"/>
</dbReference>
<proteinExistence type="inferred from homology"/>
<dbReference type="InterPro" id="IPR004089">
    <property type="entry name" value="MCPsignal_dom"/>
</dbReference>
<evidence type="ECO:0000259" key="5">
    <source>
        <dbReference type="PROSITE" id="PS50111"/>
    </source>
</evidence>
<feature type="domain" description="HAMP" evidence="6">
    <location>
        <begin position="211"/>
        <end position="263"/>
    </location>
</feature>
<protein>
    <submittedName>
        <fullName evidence="7">HAMP domain-containing protein</fullName>
    </submittedName>
</protein>
<reference evidence="7 8" key="1">
    <citation type="submission" date="2021-02" db="EMBL/GenBank/DDBJ databases">
        <title>De Novo genome assembly of isolated myxobacteria.</title>
        <authorList>
            <person name="Stevens D.C."/>
        </authorList>
    </citation>
    <scope>NUCLEOTIDE SEQUENCE [LARGE SCALE GENOMIC DNA]</scope>
    <source>
        <strain evidence="8">SCPEA02</strain>
    </source>
</reference>
<keyword evidence="1" id="KW-0145">Chemotaxis</keyword>
<evidence type="ECO:0000256" key="1">
    <source>
        <dbReference type="ARBA" id="ARBA00022500"/>
    </source>
</evidence>
<dbReference type="SMART" id="SM00304">
    <property type="entry name" value="HAMP"/>
    <property type="match status" value="1"/>
</dbReference>
<feature type="region of interest" description="Disordered" evidence="4">
    <location>
        <begin position="500"/>
        <end position="533"/>
    </location>
</feature>
<dbReference type="PANTHER" id="PTHR43531">
    <property type="entry name" value="PROTEIN ICFG"/>
    <property type="match status" value="1"/>
</dbReference>
<gene>
    <name evidence="7" type="ORF">JY651_32635</name>
</gene>
<dbReference type="InterPro" id="IPR003660">
    <property type="entry name" value="HAMP_dom"/>
</dbReference>
<keyword evidence="3" id="KW-0807">Transducer</keyword>
<dbReference type="RefSeq" id="WP_206721585.1">
    <property type="nucleotide sequence ID" value="NZ_CP071090.1"/>
</dbReference>
<dbReference type="CDD" id="cd06225">
    <property type="entry name" value="HAMP"/>
    <property type="match status" value="1"/>
</dbReference>
<dbReference type="Proteomes" id="UP000662747">
    <property type="component" value="Chromosome"/>
</dbReference>
<dbReference type="Gene3D" id="1.10.287.950">
    <property type="entry name" value="Methyl-accepting chemotaxis protein"/>
    <property type="match status" value="1"/>
</dbReference>
<evidence type="ECO:0000313" key="8">
    <source>
        <dbReference type="Proteomes" id="UP000662747"/>
    </source>
</evidence>
<feature type="domain" description="Methyl-accepting transducer" evidence="5">
    <location>
        <begin position="268"/>
        <end position="483"/>
    </location>
</feature>
<dbReference type="InterPro" id="IPR004090">
    <property type="entry name" value="Chemotax_Me-accpt_rcpt"/>
</dbReference>
<dbReference type="SUPFAM" id="SSF58104">
    <property type="entry name" value="Methyl-accepting chemotaxis protein (MCP) signaling domain"/>
    <property type="match status" value="1"/>
</dbReference>
<sequence length="533" mass="57306">MMLRNIRIGPRLAAGFSVMMALVLAVSLANHFGLSQVEEMSQQLVAGEGRVSAKAVEVVTQTLNLRRYEKDFLLNIGNPIRQEEYFKHWTQERADVLESIKDLLGSTTGQDHQDVLNMEKALQEYTEGFGAVREGIQNGTLRTPQEANLKLAEHKEAIRLLEATAAAQHERHEASIQSQMDNTLHTLRTALWAFLGVALVLAGVASWLLTRSLTLPLQSAVAVAERIASGDLRERVKVDGRDELTRLLQALDNMAGRIREVMAQVRSEADGLSSASGHVAATSTSLSQGTSEQASAVEETTASLTQMTVAINQTAAHARTTEQMAQQGAKDTELGGAAVTQTVQAMRAIAEKVLLIQELAYQTNILSLNAAIEAGRAGEHGRGFAVVSTEVRRLAERSQGAAREIASLVSNSVATSERAGERLGMLVPSIRKTADLVQEVATTASEQATSVGHVSRAMGQMSVVTQQNASAAEELAATSKQLAGQASTLLRLLGLFQLPERRETPAASTPREQTPPPDSGLDSHFQPFVAGTR</sequence>
<evidence type="ECO:0000313" key="7">
    <source>
        <dbReference type="EMBL" id="QSQ20004.1"/>
    </source>
</evidence>
<dbReference type="PANTHER" id="PTHR43531:SF11">
    <property type="entry name" value="METHYL-ACCEPTING CHEMOTAXIS PROTEIN 3"/>
    <property type="match status" value="1"/>
</dbReference>
<dbReference type="Pfam" id="PF00672">
    <property type="entry name" value="HAMP"/>
    <property type="match status" value="1"/>
</dbReference>
<comment type="similarity">
    <text evidence="2">Belongs to the methyl-accepting chemotaxis (MCP) protein family.</text>
</comment>
<evidence type="ECO:0000259" key="6">
    <source>
        <dbReference type="PROSITE" id="PS50885"/>
    </source>
</evidence>
<dbReference type="PROSITE" id="PS50111">
    <property type="entry name" value="CHEMOTAXIS_TRANSDUC_2"/>
    <property type="match status" value="1"/>
</dbReference>
<evidence type="ECO:0000256" key="4">
    <source>
        <dbReference type="SAM" id="MobiDB-lite"/>
    </source>
</evidence>
<evidence type="ECO:0000256" key="2">
    <source>
        <dbReference type="ARBA" id="ARBA00029447"/>
    </source>
</evidence>
<name>A0ABX7NNR2_9BACT</name>
<accession>A0ABX7NNR2</accession>
<dbReference type="PRINTS" id="PR00260">
    <property type="entry name" value="CHEMTRNSDUCR"/>
</dbReference>
<organism evidence="7 8">
    <name type="scientific">Pyxidicoccus parkwayensis</name>
    <dbReference type="NCBI Taxonomy" id="2813578"/>
    <lineage>
        <taxon>Bacteria</taxon>
        <taxon>Pseudomonadati</taxon>
        <taxon>Myxococcota</taxon>
        <taxon>Myxococcia</taxon>
        <taxon>Myxococcales</taxon>
        <taxon>Cystobacterineae</taxon>
        <taxon>Myxococcaceae</taxon>
        <taxon>Pyxidicoccus</taxon>
    </lineage>
</organism>
<dbReference type="Gene3D" id="6.10.340.10">
    <property type="match status" value="1"/>
</dbReference>
<evidence type="ECO:0000256" key="3">
    <source>
        <dbReference type="PROSITE-ProRule" id="PRU00284"/>
    </source>
</evidence>
<dbReference type="InterPro" id="IPR051310">
    <property type="entry name" value="MCP_chemotaxis"/>
</dbReference>
<dbReference type="PROSITE" id="PS50885">
    <property type="entry name" value="HAMP"/>
    <property type="match status" value="1"/>
</dbReference>